<evidence type="ECO:0000313" key="2">
    <source>
        <dbReference type="EMBL" id="KAK8780958.1"/>
    </source>
</evidence>
<feature type="compositionally biased region" description="Polar residues" evidence="1">
    <location>
        <begin position="135"/>
        <end position="151"/>
    </location>
</feature>
<feature type="region of interest" description="Disordered" evidence="1">
    <location>
        <begin position="135"/>
        <end position="172"/>
    </location>
</feature>
<accession>A0AAQ4F2L4</accession>
<evidence type="ECO:0000313" key="3">
    <source>
        <dbReference type="Proteomes" id="UP001321473"/>
    </source>
</evidence>
<sequence>MRLLESYMQEIKVNGKKCTTLQDSAPTMDVVHPSFVSSSDFMGECAWIRQVAEEESVYRSRQLSLKESLGNTESAVSAALPEHFPYLFSNSSEQLLKDPGKSFFADVALTALTRSKARQLSKELDFAAVSEQRTDQGNFSGKQARETQSSEAGLGERGLEVTGSGTCSASRDVDTTPQLVEAGSTLAPVSTSWQELAAVERETLIREQQENCSIADLMKSVKLGVEKKRVSFYEKSGLLYCCYTDKQGRKCDQLLIPRKYGRQLLELAHENA</sequence>
<gene>
    <name evidence="2" type="ORF">V5799_017701</name>
</gene>
<proteinExistence type="predicted"/>
<name>A0AAQ4F2L4_AMBAM</name>
<comment type="caution">
    <text evidence="2">The sequence shown here is derived from an EMBL/GenBank/DDBJ whole genome shotgun (WGS) entry which is preliminary data.</text>
</comment>
<organism evidence="2 3">
    <name type="scientific">Amblyomma americanum</name>
    <name type="common">Lone star tick</name>
    <dbReference type="NCBI Taxonomy" id="6943"/>
    <lineage>
        <taxon>Eukaryota</taxon>
        <taxon>Metazoa</taxon>
        <taxon>Ecdysozoa</taxon>
        <taxon>Arthropoda</taxon>
        <taxon>Chelicerata</taxon>
        <taxon>Arachnida</taxon>
        <taxon>Acari</taxon>
        <taxon>Parasitiformes</taxon>
        <taxon>Ixodida</taxon>
        <taxon>Ixodoidea</taxon>
        <taxon>Ixodidae</taxon>
        <taxon>Amblyomminae</taxon>
        <taxon>Amblyomma</taxon>
    </lineage>
</organism>
<reference evidence="2 3" key="1">
    <citation type="journal article" date="2023" name="Arcadia Sci">
        <title>De novo assembly of a long-read Amblyomma americanum tick genome.</title>
        <authorList>
            <person name="Chou S."/>
            <person name="Poskanzer K.E."/>
            <person name="Rollins M."/>
            <person name="Thuy-Boun P.S."/>
        </authorList>
    </citation>
    <scope>NUCLEOTIDE SEQUENCE [LARGE SCALE GENOMIC DNA]</scope>
    <source>
        <strain evidence="2">F_SG_1</strain>
        <tissue evidence="2">Salivary glands</tissue>
    </source>
</reference>
<dbReference type="EMBL" id="JARKHS020008221">
    <property type="protein sequence ID" value="KAK8780958.1"/>
    <property type="molecule type" value="Genomic_DNA"/>
</dbReference>
<keyword evidence="3" id="KW-1185">Reference proteome</keyword>
<protein>
    <submittedName>
        <fullName evidence="2">Uncharacterized protein</fullName>
    </submittedName>
</protein>
<evidence type="ECO:0000256" key="1">
    <source>
        <dbReference type="SAM" id="MobiDB-lite"/>
    </source>
</evidence>
<dbReference type="Proteomes" id="UP001321473">
    <property type="component" value="Unassembled WGS sequence"/>
</dbReference>
<dbReference type="AlphaFoldDB" id="A0AAQ4F2L4"/>